<evidence type="ECO:0000256" key="4">
    <source>
        <dbReference type="ARBA" id="ARBA00022837"/>
    </source>
</evidence>
<feature type="compositionally biased region" description="Basic and acidic residues" evidence="5">
    <location>
        <begin position="644"/>
        <end position="661"/>
    </location>
</feature>
<feature type="compositionally biased region" description="Acidic residues" evidence="5">
    <location>
        <begin position="591"/>
        <end position="606"/>
    </location>
</feature>
<keyword evidence="6" id="KW-0472">Membrane</keyword>
<dbReference type="SUPFAM" id="SSF103647">
    <property type="entry name" value="TSP type-3 repeat"/>
    <property type="match status" value="1"/>
</dbReference>
<accession>A0ABS5ZF75</accession>
<comment type="caution">
    <text evidence="8">The sequence shown here is derived from an EMBL/GenBank/DDBJ whole genome shotgun (WGS) entry which is preliminary data.</text>
</comment>
<proteinExistence type="predicted"/>
<dbReference type="Gene3D" id="4.10.1080.10">
    <property type="entry name" value="TSP type-3 repeat"/>
    <property type="match status" value="1"/>
</dbReference>
<evidence type="ECO:0000313" key="8">
    <source>
        <dbReference type="EMBL" id="MBU2712630.1"/>
    </source>
</evidence>
<keyword evidence="3" id="KW-0732">Signal</keyword>
<dbReference type="EMBL" id="JAGSOY010000043">
    <property type="protein sequence ID" value="MBU2712630.1"/>
    <property type="molecule type" value="Genomic_DNA"/>
</dbReference>
<feature type="region of interest" description="Disordered" evidence="5">
    <location>
        <begin position="591"/>
        <end position="671"/>
    </location>
</feature>
<feature type="domain" description="DUF7305" evidence="7">
    <location>
        <begin position="472"/>
        <end position="567"/>
    </location>
</feature>
<dbReference type="Pfam" id="PF23981">
    <property type="entry name" value="DUF7305"/>
    <property type="match status" value="1"/>
</dbReference>
<dbReference type="InterPro" id="IPR059100">
    <property type="entry name" value="TSP3_bac"/>
</dbReference>
<keyword evidence="6" id="KW-0812">Transmembrane</keyword>
<reference evidence="8 9" key="1">
    <citation type="submission" date="2021-04" db="EMBL/GenBank/DDBJ databases">
        <authorList>
            <person name="Pira H."/>
            <person name="Risdian C."/>
            <person name="Wink J."/>
        </authorList>
    </citation>
    <scope>NUCLEOTIDE SEQUENCE [LARGE SCALE GENOMIC DNA]</scope>
    <source>
        <strain evidence="8 9">WH53</strain>
    </source>
</reference>
<keyword evidence="9" id="KW-1185">Reference proteome</keyword>
<protein>
    <recommendedName>
        <fullName evidence="7">DUF7305 domain-containing protein</fullName>
    </recommendedName>
</protein>
<name>A0ABS5ZF75_9GAMM</name>
<evidence type="ECO:0000256" key="1">
    <source>
        <dbReference type="ARBA" id="ARBA00004613"/>
    </source>
</evidence>
<dbReference type="InterPro" id="IPR013783">
    <property type="entry name" value="Ig-like_fold"/>
</dbReference>
<evidence type="ECO:0000256" key="3">
    <source>
        <dbReference type="ARBA" id="ARBA00022729"/>
    </source>
</evidence>
<evidence type="ECO:0000256" key="6">
    <source>
        <dbReference type="SAM" id="Phobius"/>
    </source>
</evidence>
<evidence type="ECO:0000313" key="9">
    <source>
        <dbReference type="Proteomes" id="UP000690515"/>
    </source>
</evidence>
<keyword evidence="2" id="KW-0964">Secreted</keyword>
<dbReference type="Pfam" id="PF18884">
    <property type="entry name" value="TSP3_bac"/>
    <property type="match status" value="2"/>
</dbReference>
<keyword evidence="6" id="KW-1133">Transmembrane helix</keyword>
<dbReference type="InterPro" id="IPR055729">
    <property type="entry name" value="DUF7305"/>
</dbReference>
<dbReference type="Proteomes" id="UP000690515">
    <property type="component" value="Unassembled WGS sequence"/>
</dbReference>
<evidence type="ECO:0000256" key="2">
    <source>
        <dbReference type="ARBA" id="ARBA00022525"/>
    </source>
</evidence>
<feature type="compositionally biased region" description="Acidic residues" evidence="5">
    <location>
        <begin position="623"/>
        <end position="638"/>
    </location>
</feature>
<organism evidence="8 9">
    <name type="scientific">Zooshikella harenae</name>
    <dbReference type="NCBI Taxonomy" id="2827238"/>
    <lineage>
        <taxon>Bacteria</taxon>
        <taxon>Pseudomonadati</taxon>
        <taxon>Pseudomonadota</taxon>
        <taxon>Gammaproteobacteria</taxon>
        <taxon>Oceanospirillales</taxon>
        <taxon>Zooshikellaceae</taxon>
        <taxon>Zooshikella</taxon>
    </lineage>
</organism>
<dbReference type="Gene3D" id="2.60.40.10">
    <property type="entry name" value="Immunoglobulins"/>
    <property type="match status" value="1"/>
</dbReference>
<feature type="transmembrane region" description="Helical" evidence="6">
    <location>
        <begin position="12"/>
        <end position="36"/>
    </location>
</feature>
<evidence type="ECO:0000259" key="7">
    <source>
        <dbReference type="Pfam" id="PF23981"/>
    </source>
</evidence>
<comment type="subcellular location">
    <subcellularLocation>
        <location evidence="1">Secreted</location>
    </subcellularLocation>
</comment>
<sequence>MVTIKAVLRGTLYLILLWGYAVNGLANSLPMCSAVFSNGIQSHHRSGKVTITDNTKIVSSSWIIDTPTLDIIASPSPLVSESRTNVSSNCQYTACIASDKTSATLTFNDFPDNASIFNEHTPDNVLTVVGQENNQWQQLTVGSQGIATIVPGAKYYYIEQLTLEDDSQLILPQGEYWVGTLNMGKRSQIHLAYDSAVKLNIRDQLNLEEKAQLNPEFHPLWLMIGKSLKAGKSSRLFGWTYVVSDAYLSEGSFIKGALSAANSVLGIETAVDYSPVGTWPVSGEAPCDMSLNALALTAWSTDNATHTLNPSVEVESVEEDNNNQPSHNNPYVNQCTAAFPNAVQSPTQGTINFWLNARLTNTSSNLLAAKEVNVSSSFSVFNSCDNTKCLPGNVASPALTLSDFKHSPKTEQINLAWNTTQVFDQADYGEIVAPFNNELRFQPQTKEVRIKRLAVHAGTKIIMAPGDYWIEKLELGNHSDIVVQGEGTVRLFVWESLHIGWRNAVNKNNAANKLFIYGFGGVYLYTSAHVNGFIYAKGNAQLSFRSHLRGALSASNINLHTNARIDYLPEQLSSLDFGTLCDLDNDGIYDEIDQDTDGDGVSDEDEINAKSDPYDPASKPQDLDNDGIYDALDDDIDGDNVSNEEEKAAGTDPRDPNDFPDKTPPVITLNGPTERTVSAAQVIITGKVSDVGSGVKALWAIQHSQHDTQVYASLDEQNSGEEDSVLQESMFRLPLQLIPGDNQFTLFAIDNKKNKVPLSLRITFNSALSLESLSPASGAMVTENNVTVTGTFHGSATELNKVTVHVGRKLAKLSKVGTDAASDLIQFTATLPLSYGLNTLELSISLGEQTLTENLEYIYRPEDLTLLTAPEVEIISPQSPSLIAHQTATLYAKVYSSVGGLNVALQDSLGQSTQLKPINLGEGQYIIRTLITLPKREKVSYTLSVEDALQQSTLNALELYQDLSSPEIILPASLKLGSEVNNVSKGEYLLIGEVKDNNIRRFTINNTSVQLEPVGENHYQFKSQLKFLPNQPFWVSVVAIDASDNKTEKTIVFQTDSAIQLNWLSPNFPFHLQATENNAFQALVNVLQSSDNESFEAWLVDSAGEQQSVPVNQAQTLLTLSVPDIKQAGDYQLKVIAKNTTGDVLSELIGVITVIDQQSLPVKISQLTPANNTKGIEPDSFISVQFNQAIDIADVVIDVKQTAHGLTYVNPYQQNAHKTDQEVQFLFAKGHQLQQVNFDQVPVNYSPSQLPGKHTLAFYPEVPLSYGAEVFVTVRYKGKELSRSHFYTRDLPTFIEGGVINSLGQPQADVEILIKELGRVTKTNQDGAFAFGYGDTAEQVIPEGRYTFVINPQQKILALGTIDIPMSIEGGRRNQLSLMQVPSVQTTIPYQYISREQQDIKLAQGDLELKLSGQQLIFPQGYDRRIHTQFLPGSGIVRPVHPNFGPSWIYQLQPAGITTTGPIHLSLALPKRQGSYDYLPDTSTQPYYVLLVGYNEQQNLITPVGVGEIKHLMLTTLENQPVDFKRLDYIGFYMPSSKQQEIVKRFVIGEIGFASLIAMLNQ</sequence>
<gene>
    <name evidence="8" type="ORF">KCG35_16300</name>
</gene>
<dbReference type="InterPro" id="IPR028974">
    <property type="entry name" value="TSP_type-3_rpt"/>
</dbReference>
<keyword evidence="4" id="KW-0106">Calcium</keyword>
<evidence type="ECO:0000256" key="5">
    <source>
        <dbReference type="SAM" id="MobiDB-lite"/>
    </source>
</evidence>
<dbReference type="RefSeq" id="WP_215820859.1">
    <property type="nucleotide sequence ID" value="NZ_JAGSOY010000043.1"/>
</dbReference>